<dbReference type="GO" id="GO:0061630">
    <property type="term" value="F:ubiquitin protein ligase activity"/>
    <property type="evidence" value="ECO:0007669"/>
    <property type="project" value="TreeGrafter"/>
</dbReference>
<dbReference type="SUPFAM" id="SSF161245">
    <property type="entry name" value="Zinc hairpin stack"/>
    <property type="match status" value="1"/>
</dbReference>
<dbReference type="SUPFAM" id="SSF57850">
    <property type="entry name" value="RING/U-box"/>
    <property type="match status" value="1"/>
</dbReference>
<dbReference type="VEuPathDB" id="GiardiaDB:SS50377_20942"/>
<dbReference type="InterPro" id="IPR037275">
    <property type="entry name" value="Znf_CTCHY_sf"/>
</dbReference>
<gene>
    <name evidence="7" type="ORF">SS50377_16657</name>
</gene>
<dbReference type="SUPFAM" id="SSF161219">
    <property type="entry name" value="CHY zinc finger-like"/>
    <property type="match status" value="1"/>
</dbReference>
<dbReference type="InterPro" id="IPR008913">
    <property type="entry name" value="Znf_CHY"/>
</dbReference>
<proteinExistence type="predicted"/>
<protein>
    <recommendedName>
        <fullName evidence="8">CHY zinc finger domain-containing protein</fullName>
    </recommendedName>
</protein>
<dbReference type="PROSITE" id="PS51270">
    <property type="entry name" value="ZF_CTCHY"/>
    <property type="match status" value="1"/>
</dbReference>
<feature type="domain" description="RING-type" evidence="5">
    <location>
        <begin position="217"/>
        <end position="256"/>
    </location>
</feature>
<dbReference type="AlphaFoldDB" id="V6LGD2"/>
<evidence type="ECO:0000259" key="5">
    <source>
        <dbReference type="PROSITE" id="PS50089"/>
    </source>
</evidence>
<evidence type="ECO:0000313" key="7">
    <source>
        <dbReference type="EMBL" id="EST43615.1"/>
    </source>
</evidence>
<dbReference type="GO" id="GO:0008270">
    <property type="term" value="F:zinc ion binding"/>
    <property type="evidence" value="ECO:0007669"/>
    <property type="project" value="UniProtKB-KW"/>
</dbReference>
<accession>V6LGD2</accession>
<sequence length="432" mass="50384">MPYRFTAQLHCDQQKLGTFPYMFTTDDEQSNVNIQNQLPLFPFHYFNQKISLPQMIKNFKKDTFTQKSQSIGKFHSSNIVYATIQKHHIDSNCPHFISHTSLKCNTCESFHPCIYCHDETPCIEFDCDLIRCETCKTVQKPSKSCVNCKQKFGNFACLECMIFIDNTDEFRIFHSKRSGKCVKGVENEFIFCEKCLKDIEIDFYQSHNCIIQEEDLCCVCHGEFDQIVNFKTVFKCRHYMHQWCWKQVGDKCPLCSKELLFVKGSENIQNEAFLSVLITRSKGEVQELKIFECDVCGSAFQDYLPACCCQAFCRSCEVKEVENCKEFISYQDGREMIRRSGQVQILIFRCQEQVKSIFREKLEKQAFWDQYNEVCDDRMGLFLDYCNLDDALVTWQAVCLLLNKGYNEVDVNSGLGLKKEIEICLAQIGEVQ</sequence>
<dbReference type="Pfam" id="PF05495">
    <property type="entry name" value="zf-CHY"/>
    <property type="match status" value="1"/>
</dbReference>
<dbReference type="PANTHER" id="PTHR21319">
    <property type="entry name" value="RING FINGER AND CHY ZINC FINGER DOMAIN-CONTAINING PROTEIN 1"/>
    <property type="match status" value="1"/>
</dbReference>
<evidence type="ECO:0000256" key="3">
    <source>
        <dbReference type="ARBA" id="ARBA00022833"/>
    </source>
</evidence>
<dbReference type="GO" id="GO:0016567">
    <property type="term" value="P:protein ubiquitination"/>
    <property type="evidence" value="ECO:0007669"/>
    <property type="project" value="TreeGrafter"/>
</dbReference>
<dbReference type="GO" id="GO:0005634">
    <property type="term" value="C:nucleus"/>
    <property type="evidence" value="ECO:0007669"/>
    <property type="project" value="TreeGrafter"/>
</dbReference>
<keyword evidence="3" id="KW-0862">Zinc</keyword>
<dbReference type="InterPro" id="IPR037274">
    <property type="entry name" value="Znf_CHY_sf"/>
</dbReference>
<feature type="domain" description="CTCHY-type" evidence="6">
    <location>
        <begin position="152"/>
        <end position="217"/>
    </location>
</feature>
<dbReference type="EMBL" id="KI546135">
    <property type="protein sequence ID" value="EST43615.1"/>
    <property type="molecule type" value="Genomic_DNA"/>
</dbReference>
<evidence type="ECO:0000256" key="2">
    <source>
        <dbReference type="ARBA" id="ARBA00022771"/>
    </source>
</evidence>
<keyword evidence="2 4" id="KW-0863">Zinc-finger</keyword>
<evidence type="ECO:0008006" key="8">
    <source>
        <dbReference type="Google" id="ProtNLM"/>
    </source>
</evidence>
<name>V6LGD2_9EUKA</name>
<evidence type="ECO:0000256" key="1">
    <source>
        <dbReference type="ARBA" id="ARBA00022723"/>
    </source>
</evidence>
<dbReference type="GO" id="GO:0006511">
    <property type="term" value="P:ubiquitin-dependent protein catabolic process"/>
    <property type="evidence" value="ECO:0007669"/>
    <property type="project" value="TreeGrafter"/>
</dbReference>
<keyword evidence="1" id="KW-0479">Metal-binding</keyword>
<organism evidence="7">
    <name type="scientific">Spironucleus salmonicida</name>
    <dbReference type="NCBI Taxonomy" id="348837"/>
    <lineage>
        <taxon>Eukaryota</taxon>
        <taxon>Metamonada</taxon>
        <taxon>Diplomonadida</taxon>
        <taxon>Hexamitidae</taxon>
        <taxon>Hexamitinae</taxon>
        <taxon>Spironucleus</taxon>
    </lineage>
</organism>
<dbReference type="InterPro" id="IPR017921">
    <property type="entry name" value="Znf_CTCHY"/>
</dbReference>
<evidence type="ECO:0000259" key="6">
    <source>
        <dbReference type="PROSITE" id="PS51270"/>
    </source>
</evidence>
<dbReference type="InterPro" id="IPR001841">
    <property type="entry name" value="Znf_RING"/>
</dbReference>
<reference evidence="7" key="1">
    <citation type="journal article" date="2014" name="PLoS Genet.">
        <title>The Genome of Spironucleus salmonicida Highlights a Fish Pathogen Adapted to Fluctuating Environments.</title>
        <authorList>
            <person name="Xu F."/>
            <person name="Jerlstrom-Hultqvist J."/>
            <person name="Einarsson E."/>
            <person name="Astvaldsson A."/>
            <person name="Svard S.G."/>
            <person name="Andersson J.O."/>
        </authorList>
    </citation>
    <scope>NUCLEOTIDE SEQUENCE</scope>
</reference>
<dbReference type="PROSITE" id="PS50089">
    <property type="entry name" value="ZF_RING_2"/>
    <property type="match status" value="1"/>
</dbReference>
<evidence type="ECO:0000256" key="4">
    <source>
        <dbReference type="PROSITE-ProRule" id="PRU00175"/>
    </source>
</evidence>